<sequence length="217" mass="24745">MMLQDEVGISVGCLMLMLDWRNWRNSEIVRRPSNGRNVIIGVTTKMADKEISVSTAGIDFRRMIEDLTIRDTSLEMGVKRTNLVEGISEIKVRVRILVEVITAQGAKCQNVGIVELNVRIREFEKPWLFPVLADLEYPCILGVDFISGSKIILEFDRKSLVILDSQIDTVIKTIEEGNTEIDLPKARLEEKQKQELRDLFDSFKGLFSDKAYTCFIS</sequence>
<evidence type="ECO:0000313" key="1">
    <source>
        <dbReference type="EMBL" id="GFY13661.1"/>
    </source>
</evidence>
<dbReference type="InterPro" id="IPR021109">
    <property type="entry name" value="Peptidase_aspartic_dom_sf"/>
</dbReference>
<gene>
    <name evidence="1" type="primary">NCL1_62324</name>
    <name evidence="1" type="ORF">TNCV_4960311</name>
</gene>
<organism evidence="1 2">
    <name type="scientific">Trichonephila clavipes</name>
    <name type="common">Golden silk orbweaver</name>
    <name type="synonym">Nephila clavipes</name>
    <dbReference type="NCBI Taxonomy" id="2585209"/>
    <lineage>
        <taxon>Eukaryota</taxon>
        <taxon>Metazoa</taxon>
        <taxon>Ecdysozoa</taxon>
        <taxon>Arthropoda</taxon>
        <taxon>Chelicerata</taxon>
        <taxon>Arachnida</taxon>
        <taxon>Araneae</taxon>
        <taxon>Araneomorphae</taxon>
        <taxon>Entelegynae</taxon>
        <taxon>Araneoidea</taxon>
        <taxon>Nephilidae</taxon>
        <taxon>Trichonephila</taxon>
    </lineage>
</organism>
<keyword evidence="2" id="KW-1185">Reference proteome</keyword>
<protein>
    <submittedName>
        <fullName evidence="1">Uncharacterized protein</fullName>
    </submittedName>
</protein>
<name>A0A8X6SHY3_TRICX</name>
<dbReference type="Gene3D" id="2.40.70.10">
    <property type="entry name" value="Acid Proteases"/>
    <property type="match status" value="1"/>
</dbReference>
<evidence type="ECO:0000313" key="2">
    <source>
        <dbReference type="Proteomes" id="UP000887159"/>
    </source>
</evidence>
<comment type="caution">
    <text evidence="1">The sequence shown here is derived from an EMBL/GenBank/DDBJ whole genome shotgun (WGS) entry which is preliminary data.</text>
</comment>
<dbReference type="EMBL" id="BMAU01021323">
    <property type="protein sequence ID" value="GFY13661.1"/>
    <property type="molecule type" value="Genomic_DNA"/>
</dbReference>
<reference evidence="1" key="1">
    <citation type="submission" date="2020-08" db="EMBL/GenBank/DDBJ databases">
        <title>Multicomponent nature underlies the extraordinary mechanical properties of spider dragline silk.</title>
        <authorList>
            <person name="Kono N."/>
            <person name="Nakamura H."/>
            <person name="Mori M."/>
            <person name="Yoshida Y."/>
            <person name="Ohtoshi R."/>
            <person name="Malay A.D."/>
            <person name="Moran D.A.P."/>
            <person name="Tomita M."/>
            <person name="Numata K."/>
            <person name="Arakawa K."/>
        </authorList>
    </citation>
    <scope>NUCLEOTIDE SEQUENCE</scope>
</reference>
<dbReference type="Proteomes" id="UP000887159">
    <property type="component" value="Unassembled WGS sequence"/>
</dbReference>
<proteinExistence type="predicted"/>
<dbReference type="AlphaFoldDB" id="A0A8X6SHY3"/>
<accession>A0A8X6SHY3</accession>